<sequence>MRIIGGKYRGRTLVPFRGKDVRPTSDRAKEALFNILAPEISGANVLDLFCGTGGIGLEAISRGADLVVFNDVSAESLAILRKNLALIREEAKIYNLDYRTLLGRIDVTFDVIYIDPPYKSGFGADALRLVAQRGLLNTGGVAVLESDRPFEGDAGGLVRYDERKYGIAHLTFFTPD</sequence>
<keyword evidence="1 3" id="KW-0489">Methyltransferase</keyword>
<dbReference type="EMBL" id="DXCF01000032">
    <property type="protein sequence ID" value="HIZ10082.1"/>
    <property type="molecule type" value="Genomic_DNA"/>
</dbReference>
<dbReference type="Gene3D" id="3.40.50.150">
    <property type="entry name" value="Vaccinia Virus protein VP39"/>
    <property type="match status" value="1"/>
</dbReference>
<dbReference type="GO" id="GO:0003676">
    <property type="term" value="F:nucleic acid binding"/>
    <property type="evidence" value="ECO:0007669"/>
    <property type="project" value="InterPro"/>
</dbReference>
<dbReference type="Proteomes" id="UP000824025">
    <property type="component" value="Unassembled WGS sequence"/>
</dbReference>
<comment type="caution">
    <text evidence="3">The sequence shown here is derived from an EMBL/GenBank/DDBJ whole genome shotgun (WGS) entry which is preliminary data.</text>
</comment>
<dbReference type="PROSITE" id="PS00092">
    <property type="entry name" value="N6_MTASE"/>
    <property type="match status" value="1"/>
</dbReference>
<reference evidence="3" key="1">
    <citation type="journal article" date="2021" name="PeerJ">
        <title>Extensive microbial diversity within the chicken gut microbiome revealed by metagenomics and culture.</title>
        <authorList>
            <person name="Gilroy R."/>
            <person name="Ravi A."/>
            <person name="Getino M."/>
            <person name="Pursley I."/>
            <person name="Horton D.L."/>
            <person name="Alikhan N.F."/>
            <person name="Baker D."/>
            <person name="Gharbi K."/>
            <person name="Hall N."/>
            <person name="Watson M."/>
            <person name="Adriaenssens E.M."/>
            <person name="Foster-Nyarko E."/>
            <person name="Jarju S."/>
            <person name="Secka A."/>
            <person name="Antonio M."/>
            <person name="Oren A."/>
            <person name="Chaudhuri R.R."/>
            <person name="La Ragione R."/>
            <person name="Hildebrand F."/>
            <person name="Pallen M.J."/>
        </authorList>
    </citation>
    <scope>NUCLEOTIDE SEQUENCE</scope>
    <source>
        <strain evidence="3">CHK192-19661</strain>
    </source>
</reference>
<accession>A0A9D2D7K2</accession>
<evidence type="ECO:0000313" key="4">
    <source>
        <dbReference type="Proteomes" id="UP000824025"/>
    </source>
</evidence>
<dbReference type="PANTHER" id="PTHR43542:SF1">
    <property type="entry name" value="METHYLTRANSFERASE"/>
    <property type="match status" value="1"/>
</dbReference>
<name>A0A9D2D7K2_9FIRM</name>
<dbReference type="InterPro" id="IPR004398">
    <property type="entry name" value="RNA_MeTrfase_RsmD"/>
</dbReference>
<proteinExistence type="predicted"/>
<dbReference type="Pfam" id="PF03602">
    <property type="entry name" value="Cons_hypoth95"/>
    <property type="match status" value="1"/>
</dbReference>
<dbReference type="PANTHER" id="PTHR43542">
    <property type="entry name" value="METHYLTRANSFERASE"/>
    <property type="match status" value="1"/>
</dbReference>
<dbReference type="PIRSF" id="PIRSF004553">
    <property type="entry name" value="CHP00095"/>
    <property type="match status" value="1"/>
</dbReference>
<keyword evidence="2 3" id="KW-0808">Transferase</keyword>
<evidence type="ECO:0000313" key="3">
    <source>
        <dbReference type="EMBL" id="HIZ10082.1"/>
    </source>
</evidence>
<dbReference type="GO" id="GO:0052913">
    <property type="term" value="F:16S rRNA (guanine(966)-N(2))-methyltransferase activity"/>
    <property type="evidence" value="ECO:0007669"/>
    <property type="project" value="UniProtKB-EC"/>
</dbReference>
<dbReference type="SUPFAM" id="SSF53335">
    <property type="entry name" value="S-adenosyl-L-methionine-dependent methyltransferases"/>
    <property type="match status" value="1"/>
</dbReference>
<evidence type="ECO:0000256" key="2">
    <source>
        <dbReference type="ARBA" id="ARBA00022679"/>
    </source>
</evidence>
<evidence type="ECO:0000256" key="1">
    <source>
        <dbReference type="ARBA" id="ARBA00022603"/>
    </source>
</evidence>
<organism evidence="3 4">
    <name type="scientific">Candidatus Borkfalkia avicola</name>
    <dbReference type="NCBI Taxonomy" id="2838503"/>
    <lineage>
        <taxon>Bacteria</taxon>
        <taxon>Bacillati</taxon>
        <taxon>Bacillota</taxon>
        <taxon>Clostridia</taxon>
        <taxon>Christensenellales</taxon>
        <taxon>Christensenellaceae</taxon>
        <taxon>Candidatus Borkfalkia</taxon>
    </lineage>
</organism>
<dbReference type="InterPro" id="IPR029063">
    <property type="entry name" value="SAM-dependent_MTases_sf"/>
</dbReference>
<dbReference type="InterPro" id="IPR002052">
    <property type="entry name" value="DNA_methylase_N6_adenine_CS"/>
</dbReference>
<dbReference type="NCBIfam" id="TIGR00095">
    <property type="entry name" value="16S rRNA (guanine(966)-N(2))-methyltransferase RsmD"/>
    <property type="match status" value="1"/>
</dbReference>
<dbReference type="AlphaFoldDB" id="A0A9D2D7K2"/>
<dbReference type="CDD" id="cd02440">
    <property type="entry name" value="AdoMet_MTases"/>
    <property type="match status" value="1"/>
</dbReference>
<gene>
    <name evidence="3" type="primary">rsmD</name>
    <name evidence="3" type="ORF">H9726_06305</name>
</gene>
<reference evidence="3" key="2">
    <citation type="submission" date="2021-04" db="EMBL/GenBank/DDBJ databases">
        <authorList>
            <person name="Gilroy R."/>
        </authorList>
    </citation>
    <scope>NUCLEOTIDE SEQUENCE</scope>
    <source>
        <strain evidence="3">CHK192-19661</strain>
    </source>
</reference>
<protein>
    <submittedName>
        <fullName evidence="3">16S rRNA (Guanine(966)-N(2))-methyltransferase RsmD</fullName>
        <ecNumber evidence="3">2.1.1.171</ecNumber>
    </submittedName>
</protein>
<dbReference type="EC" id="2.1.1.171" evidence="3"/>